<organism evidence="1 2">
    <name type="scientific">Streptomyces lavenduligriseus</name>
    <dbReference type="NCBI Taxonomy" id="67315"/>
    <lineage>
        <taxon>Bacteria</taxon>
        <taxon>Bacillati</taxon>
        <taxon>Actinomycetota</taxon>
        <taxon>Actinomycetes</taxon>
        <taxon>Kitasatosporales</taxon>
        <taxon>Streptomycetaceae</taxon>
        <taxon>Streptomyces</taxon>
    </lineage>
</organism>
<sequence>MAWLLDEVLADWSKRAAEAVAADRATGHGPPATAEVTRVLTQVVLSF</sequence>
<proteinExistence type="predicted"/>
<evidence type="ECO:0000313" key="2">
    <source>
        <dbReference type="Proteomes" id="UP001202052"/>
    </source>
</evidence>
<reference evidence="1 2" key="1">
    <citation type="submission" date="2022-05" db="EMBL/GenBank/DDBJ databases">
        <title>Genome Resource of Streptomyces lavenduligriseus GA1-1, a Strain with Broad-Spectrum Antifungal Activity against Phytopathogenic Fungi.</title>
        <authorList>
            <person name="Qi D."/>
        </authorList>
    </citation>
    <scope>NUCLEOTIDE SEQUENCE [LARGE SCALE GENOMIC DNA]</scope>
    <source>
        <strain evidence="1 2">GA1-1</strain>
    </source>
</reference>
<comment type="caution">
    <text evidence="1">The sequence shown here is derived from an EMBL/GenBank/DDBJ whole genome shotgun (WGS) entry which is preliminary data.</text>
</comment>
<gene>
    <name evidence="1" type="ORF">M4438_37030</name>
</gene>
<protein>
    <submittedName>
        <fullName evidence="1">Uncharacterized protein</fullName>
    </submittedName>
</protein>
<accession>A0ABT0P5L6</accession>
<keyword evidence="2" id="KW-1185">Reference proteome</keyword>
<evidence type="ECO:0000313" key="1">
    <source>
        <dbReference type="EMBL" id="MCL3999030.1"/>
    </source>
</evidence>
<dbReference type="EMBL" id="JAMCCK010000116">
    <property type="protein sequence ID" value="MCL3999030.1"/>
    <property type="molecule type" value="Genomic_DNA"/>
</dbReference>
<name>A0ABT0P5L6_9ACTN</name>
<dbReference type="Proteomes" id="UP001202052">
    <property type="component" value="Unassembled WGS sequence"/>
</dbReference>